<organism evidence="2 3">
    <name type="scientific">Cyanomargarita calcarea GSE-NOS-MK-12-04C</name>
    <dbReference type="NCBI Taxonomy" id="2839659"/>
    <lineage>
        <taxon>Bacteria</taxon>
        <taxon>Bacillati</taxon>
        <taxon>Cyanobacteriota</taxon>
        <taxon>Cyanophyceae</taxon>
        <taxon>Nostocales</taxon>
        <taxon>Cyanomargaritaceae</taxon>
        <taxon>Cyanomargarita</taxon>
    </lineage>
</organism>
<reference evidence="2" key="2">
    <citation type="journal article" date="2022" name="Microbiol. Resour. Announc.">
        <title>Metagenome Sequencing to Explore Phylogenomics of Terrestrial Cyanobacteria.</title>
        <authorList>
            <person name="Ward R.D."/>
            <person name="Stajich J.E."/>
            <person name="Johansen J.R."/>
            <person name="Huntemann M."/>
            <person name="Clum A."/>
            <person name="Foster B."/>
            <person name="Foster B."/>
            <person name="Roux S."/>
            <person name="Palaniappan K."/>
            <person name="Varghese N."/>
            <person name="Mukherjee S."/>
            <person name="Reddy T.B.K."/>
            <person name="Daum C."/>
            <person name="Copeland A."/>
            <person name="Chen I.A."/>
            <person name="Ivanova N.N."/>
            <person name="Kyrpides N.C."/>
            <person name="Shapiro N."/>
            <person name="Eloe-Fadrosh E.A."/>
            <person name="Pietrasiak N."/>
        </authorList>
    </citation>
    <scope>NUCLEOTIDE SEQUENCE</scope>
    <source>
        <strain evidence="2">GSE-NOS-MK-12-04C</strain>
    </source>
</reference>
<sequence>MPCERYLEQAESNEEAARSVEDTYPDWAVTMCFYAVLHWVKYYACQRGDDVESLKSHDAHRGYVYDLASKISNRELRTLYDNLQGASEKARYLESSTHRKYVKPIKYVSAISYFQNHQREVNQAFDQLQQIKDILQ</sequence>
<proteinExistence type="predicted"/>
<evidence type="ECO:0000313" key="2">
    <source>
        <dbReference type="EMBL" id="MBW4667763.1"/>
    </source>
</evidence>
<reference evidence="2" key="1">
    <citation type="submission" date="2021-05" db="EMBL/GenBank/DDBJ databases">
        <authorList>
            <person name="Pietrasiak N."/>
            <person name="Ward R."/>
            <person name="Stajich J.E."/>
            <person name="Kurbessoian T."/>
        </authorList>
    </citation>
    <scope>NUCLEOTIDE SEQUENCE</scope>
    <source>
        <strain evidence="2">GSE-NOS-MK-12-04C</strain>
    </source>
</reference>
<dbReference type="EMBL" id="JAHHGZ010000009">
    <property type="protein sequence ID" value="MBW4667763.1"/>
    <property type="molecule type" value="Genomic_DNA"/>
</dbReference>
<comment type="caution">
    <text evidence="2">The sequence shown here is derived from an EMBL/GenBank/DDBJ whole genome shotgun (WGS) entry which is preliminary data.</text>
</comment>
<accession>A0A951QML7</accession>
<feature type="domain" description="HEPN" evidence="1">
    <location>
        <begin position="4"/>
        <end position="98"/>
    </location>
</feature>
<evidence type="ECO:0000259" key="1">
    <source>
        <dbReference type="Pfam" id="PF05168"/>
    </source>
</evidence>
<dbReference type="Proteomes" id="UP000729701">
    <property type="component" value="Unassembled WGS sequence"/>
</dbReference>
<evidence type="ECO:0000313" key="3">
    <source>
        <dbReference type="Proteomes" id="UP000729701"/>
    </source>
</evidence>
<dbReference type="Pfam" id="PF05168">
    <property type="entry name" value="HEPN"/>
    <property type="match status" value="1"/>
</dbReference>
<gene>
    <name evidence="2" type="ORF">KME60_10065</name>
</gene>
<name>A0A951QML7_9CYAN</name>
<dbReference type="Gene3D" id="1.20.120.330">
    <property type="entry name" value="Nucleotidyltransferases domain 2"/>
    <property type="match status" value="1"/>
</dbReference>
<dbReference type="AlphaFoldDB" id="A0A951QML7"/>
<protein>
    <submittedName>
        <fullName evidence="2">HEPN domain-containing protein</fullName>
    </submittedName>
</protein>
<dbReference type="InterPro" id="IPR007842">
    <property type="entry name" value="HEPN_dom"/>
</dbReference>